<reference evidence="16 17" key="1">
    <citation type="journal article" date="2018" name="Sci. Rep.">
        <title>Comparative analysis of the Pocillopora damicornis genome highlights role of immune system in coral evolution.</title>
        <authorList>
            <person name="Cunning R."/>
            <person name="Bay R.A."/>
            <person name="Gillette P."/>
            <person name="Baker A.C."/>
            <person name="Traylor-Knowles N."/>
        </authorList>
    </citation>
    <scope>NUCLEOTIDE SEQUENCE [LARGE SCALE GENOMIC DNA]</scope>
    <source>
        <strain evidence="16">RSMAS</strain>
        <tissue evidence="16">Whole animal</tissue>
    </source>
</reference>
<keyword evidence="2 11" id="KW-0813">Transport</keyword>
<accession>A0A3M6UIM6</accession>
<dbReference type="Pfam" id="PF01007">
    <property type="entry name" value="IRK"/>
    <property type="match status" value="1"/>
</dbReference>
<feature type="transmembrane region" description="Helical" evidence="13">
    <location>
        <begin position="149"/>
        <end position="169"/>
    </location>
</feature>
<dbReference type="PANTHER" id="PTHR11767">
    <property type="entry name" value="INWARD RECTIFIER POTASSIUM CHANNEL"/>
    <property type="match status" value="1"/>
</dbReference>
<comment type="caution">
    <text evidence="16">The sequence shown here is derived from an EMBL/GenBank/DDBJ whole genome shotgun (WGS) entry which is preliminary data.</text>
</comment>
<dbReference type="GO" id="GO:0034702">
    <property type="term" value="C:monoatomic ion channel complex"/>
    <property type="evidence" value="ECO:0007669"/>
    <property type="project" value="UniProtKB-KW"/>
</dbReference>
<dbReference type="Gene3D" id="1.10.287.70">
    <property type="match status" value="1"/>
</dbReference>
<evidence type="ECO:0000256" key="12">
    <source>
        <dbReference type="SAM" id="MobiDB-lite"/>
    </source>
</evidence>
<dbReference type="AlphaFoldDB" id="A0A3M6UIM6"/>
<dbReference type="InterPro" id="IPR041647">
    <property type="entry name" value="IRK_C"/>
</dbReference>
<dbReference type="InterPro" id="IPR014756">
    <property type="entry name" value="Ig_E-set"/>
</dbReference>
<feature type="region of interest" description="Disordered" evidence="12">
    <location>
        <begin position="334"/>
        <end position="374"/>
    </location>
</feature>
<evidence type="ECO:0000256" key="1">
    <source>
        <dbReference type="ARBA" id="ARBA00004141"/>
    </source>
</evidence>
<evidence type="ECO:0000256" key="5">
    <source>
        <dbReference type="ARBA" id="ARBA00022882"/>
    </source>
</evidence>
<dbReference type="GO" id="GO:0005886">
    <property type="term" value="C:plasma membrane"/>
    <property type="evidence" value="ECO:0007669"/>
    <property type="project" value="TreeGrafter"/>
</dbReference>
<keyword evidence="10 11" id="KW-0407">Ion channel</keyword>
<dbReference type="PANTHER" id="PTHR11767:SF102">
    <property type="entry name" value="INWARDLY RECTIFYING POTASSIUM CHANNEL 1, ISOFORM F"/>
    <property type="match status" value="1"/>
</dbReference>
<evidence type="ECO:0000256" key="11">
    <source>
        <dbReference type="RuleBase" id="RU003822"/>
    </source>
</evidence>
<organism evidence="16 17">
    <name type="scientific">Pocillopora damicornis</name>
    <name type="common">Cauliflower coral</name>
    <name type="synonym">Millepora damicornis</name>
    <dbReference type="NCBI Taxonomy" id="46731"/>
    <lineage>
        <taxon>Eukaryota</taxon>
        <taxon>Metazoa</taxon>
        <taxon>Cnidaria</taxon>
        <taxon>Anthozoa</taxon>
        <taxon>Hexacorallia</taxon>
        <taxon>Scleractinia</taxon>
        <taxon>Astrocoeniina</taxon>
        <taxon>Pocilloporidae</taxon>
        <taxon>Pocillopora</taxon>
    </lineage>
</organism>
<feature type="transmembrane region" description="Helical" evidence="13">
    <location>
        <begin position="72"/>
        <end position="97"/>
    </location>
</feature>
<keyword evidence="17" id="KW-1185">Reference proteome</keyword>
<keyword evidence="5 11" id="KW-0851">Voltage-gated channel</keyword>
<keyword evidence="7 13" id="KW-1133">Transmembrane helix</keyword>
<evidence type="ECO:0000256" key="13">
    <source>
        <dbReference type="SAM" id="Phobius"/>
    </source>
</evidence>
<dbReference type="InterPro" id="IPR016449">
    <property type="entry name" value="K_chnl_inward-rec_Kir"/>
</dbReference>
<name>A0A3M6UIM6_POCDA</name>
<evidence type="ECO:0000256" key="4">
    <source>
        <dbReference type="ARBA" id="ARBA00022692"/>
    </source>
</evidence>
<dbReference type="Proteomes" id="UP000275408">
    <property type="component" value="Unassembled WGS sequence"/>
</dbReference>
<dbReference type="Gene3D" id="2.60.40.1400">
    <property type="entry name" value="G protein-activated inward rectifier potassium channel 1"/>
    <property type="match status" value="1"/>
</dbReference>
<evidence type="ECO:0000256" key="3">
    <source>
        <dbReference type="ARBA" id="ARBA00022538"/>
    </source>
</evidence>
<dbReference type="InterPro" id="IPR040445">
    <property type="entry name" value="Kir_TM"/>
</dbReference>
<dbReference type="STRING" id="46731.A0A3M6UIM6"/>
<evidence type="ECO:0000313" key="16">
    <source>
        <dbReference type="EMBL" id="RMX53218.1"/>
    </source>
</evidence>
<dbReference type="SUPFAM" id="SSF81324">
    <property type="entry name" value="Voltage-gated potassium channels"/>
    <property type="match status" value="1"/>
</dbReference>
<protein>
    <submittedName>
        <fullName evidence="16">Uncharacterized protein</fullName>
    </submittedName>
</protein>
<keyword evidence="9 13" id="KW-0472">Membrane</keyword>
<feature type="domain" description="Potassium channel inwardly rectifying transmembrane" evidence="14">
    <location>
        <begin position="39"/>
        <end position="174"/>
    </location>
</feature>
<feature type="domain" description="Inward rectifier potassium channel C-terminal" evidence="15">
    <location>
        <begin position="181"/>
        <end position="355"/>
    </location>
</feature>
<evidence type="ECO:0000259" key="15">
    <source>
        <dbReference type="Pfam" id="PF17655"/>
    </source>
</evidence>
<dbReference type="EMBL" id="RCHS01001489">
    <property type="protein sequence ID" value="RMX53218.1"/>
    <property type="molecule type" value="Genomic_DNA"/>
</dbReference>
<evidence type="ECO:0000256" key="6">
    <source>
        <dbReference type="ARBA" id="ARBA00022958"/>
    </source>
</evidence>
<keyword evidence="8 11" id="KW-0406">Ion transport</keyword>
<keyword evidence="6 11" id="KW-0630">Potassium</keyword>
<dbReference type="PRINTS" id="PR01320">
    <property type="entry name" value="KIRCHANNEL"/>
</dbReference>
<dbReference type="InterPro" id="IPR013518">
    <property type="entry name" value="K_chnl_inward-rec_Kir_cyto"/>
</dbReference>
<evidence type="ECO:0000256" key="2">
    <source>
        <dbReference type="ARBA" id="ARBA00022448"/>
    </source>
</evidence>
<dbReference type="GO" id="GO:0005242">
    <property type="term" value="F:inward rectifier potassium channel activity"/>
    <property type="evidence" value="ECO:0007669"/>
    <property type="project" value="InterPro"/>
</dbReference>
<gene>
    <name evidence="16" type="ORF">pdam_00016522</name>
</gene>
<evidence type="ECO:0000256" key="9">
    <source>
        <dbReference type="ARBA" id="ARBA00023136"/>
    </source>
</evidence>
<dbReference type="GO" id="GO:1990573">
    <property type="term" value="P:potassium ion import across plasma membrane"/>
    <property type="evidence" value="ECO:0007669"/>
    <property type="project" value="TreeGrafter"/>
</dbReference>
<comment type="subcellular location">
    <subcellularLocation>
        <location evidence="1 11">Membrane</location>
        <topology evidence="1 11">Multi-pass membrane protein</topology>
    </subcellularLocation>
</comment>
<evidence type="ECO:0000259" key="14">
    <source>
        <dbReference type="Pfam" id="PF01007"/>
    </source>
</evidence>
<evidence type="ECO:0000313" key="17">
    <source>
        <dbReference type="Proteomes" id="UP000275408"/>
    </source>
</evidence>
<proteinExistence type="inferred from homology"/>
<dbReference type="Pfam" id="PF17655">
    <property type="entry name" value="IRK_C"/>
    <property type="match status" value="1"/>
</dbReference>
<keyword evidence="3 11" id="KW-0633">Potassium transport</keyword>
<evidence type="ECO:0000256" key="8">
    <source>
        <dbReference type="ARBA" id="ARBA00023065"/>
    </source>
</evidence>
<dbReference type="SUPFAM" id="SSF81296">
    <property type="entry name" value="E set domains"/>
    <property type="match status" value="1"/>
</dbReference>
<evidence type="ECO:0000256" key="7">
    <source>
        <dbReference type="ARBA" id="ARBA00022989"/>
    </source>
</evidence>
<comment type="similarity">
    <text evidence="11">Belongs to the inward rectifier-type potassium channel (TC 1.A.2.1) family.</text>
</comment>
<dbReference type="GO" id="GO:0034765">
    <property type="term" value="P:regulation of monoatomic ion transmembrane transport"/>
    <property type="evidence" value="ECO:0007669"/>
    <property type="project" value="TreeGrafter"/>
</dbReference>
<dbReference type="OrthoDB" id="273257at2759"/>
<sequence length="409" mass="46321">MAYIMKPIPKRKLDCRDLSYPDFSLTKSNTLPSKANRLMQKSGKVTLQPSRVPQKKKLTMSDFFTTFVEANWCLVIGMYLVVFIFSWAFFGTVWFAIFWLRSRFDSGVTCVDNVDSWTSAFLLSVETQTTIGYGGRQITPQCPEAVVCLLLQSLAGFLLTTSLLGFFFAKLSRANPRSKMVLFSECAVVKLHNDQLALMFRVADARKSQLIDATISLHCFRFKTDENGHEVLKSQRKIPITIEHEQESDELIKPFLLIPLTVVHVIDKQSPLYKIGPQQLANSRMEFIVVLEGVVESTGSVIQAKTSYLADEILWGQKFCDISLYDAMKTDLSSFDKTTPKPTPEMSAEEYEQSKRTLTEVQEDETLTSDSEEKTTENGDCKIYIEPNTASSTQRFYNCCKTKCNCVAV</sequence>
<evidence type="ECO:0000256" key="10">
    <source>
        <dbReference type="ARBA" id="ARBA00023303"/>
    </source>
</evidence>
<keyword evidence="4 11" id="KW-0812">Transmembrane</keyword>